<feature type="compositionally biased region" description="Acidic residues" evidence="6">
    <location>
        <begin position="93"/>
        <end position="115"/>
    </location>
</feature>
<evidence type="ECO:0000256" key="5">
    <source>
        <dbReference type="ARBA" id="ARBA00023180"/>
    </source>
</evidence>
<reference evidence="10" key="1">
    <citation type="submission" date="2017-08" db="EMBL/GenBank/DDBJ databases">
        <title>Direct submision.</title>
        <authorList>
            <person name="Kim S.-J."/>
            <person name="Rhee S.-K."/>
        </authorList>
    </citation>
    <scope>NUCLEOTIDE SEQUENCE [LARGE SCALE GENOMIC DNA]</scope>
    <source>
        <strain evidence="10">GI5</strain>
    </source>
</reference>
<keyword evidence="4" id="KW-0106">Calcium</keyword>
<dbReference type="GO" id="GO:0007155">
    <property type="term" value="P:cell adhesion"/>
    <property type="evidence" value="ECO:0007669"/>
    <property type="project" value="InterPro"/>
</dbReference>
<dbReference type="InterPro" id="IPR013517">
    <property type="entry name" value="FG-GAP"/>
</dbReference>
<name>A0A2K9LIW1_9GAMM</name>
<evidence type="ECO:0000259" key="8">
    <source>
        <dbReference type="Pfam" id="PF13205"/>
    </source>
</evidence>
<dbReference type="InterPro" id="IPR001343">
    <property type="entry name" value="Hemolysn_Ca-bd"/>
</dbReference>
<dbReference type="PROSITE" id="PS51470">
    <property type="entry name" value="FG_GAP"/>
    <property type="match status" value="5"/>
</dbReference>
<dbReference type="Proteomes" id="UP000235116">
    <property type="component" value="Chromosome"/>
</dbReference>
<feature type="domain" description="DUF2341" evidence="7">
    <location>
        <begin position="1140"/>
        <end position="1211"/>
    </location>
</feature>
<evidence type="ECO:0008006" key="11">
    <source>
        <dbReference type="Google" id="ProtNLM"/>
    </source>
</evidence>
<proteinExistence type="predicted"/>
<dbReference type="SUPFAM" id="SSF69318">
    <property type="entry name" value="Integrin alpha N-terminal domain"/>
    <property type="match status" value="2"/>
</dbReference>
<dbReference type="InterPro" id="IPR013783">
    <property type="entry name" value="Ig-like_fold"/>
</dbReference>
<dbReference type="InterPro" id="IPR032812">
    <property type="entry name" value="SbsA_Ig"/>
</dbReference>
<evidence type="ECO:0000259" key="7">
    <source>
        <dbReference type="Pfam" id="PF10102"/>
    </source>
</evidence>
<evidence type="ECO:0000256" key="6">
    <source>
        <dbReference type="SAM" id="MobiDB-lite"/>
    </source>
</evidence>
<dbReference type="InterPro" id="IPR000413">
    <property type="entry name" value="Integrin_alpha"/>
</dbReference>
<dbReference type="KEGG" id="kak:Kalk_02850"/>
<dbReference type="Gene3D" id="2.130.10.130">
    <property type="entry name" value="Integrin alpha, N-terminal"/>
    <property type="match status" value="4"/>
</dbReference>
<evidence type="ECO:0000313" key="10">
    <source>
        <dbReference type="Proteomes" id="UP000235116"/>
    </source>
</evidence>
<evidence type="ECO:0000256" key="3">
    <source>
        <dbReference type="ARBA" id="ARBA00022801"/>
    </source>
</evidence>
<keyword evidence="1" id="KW-0732">Signal</keyword>
<accession>A0A2K9LIW1</accession>
<protein>
    <recommendedName>
        <fullName evidence="11">DUF2341 domain-containing protein</fullName>
    </recommendedName>
</protein>
<organism evidence="9 10">
    <name type="scientific">Ketobacter alkanivorans</name>
    <dbReference type="NCBI Taxonomy" id="1917421"/>
    <lineage>
        <taxon>Bacteria</taxon>
        <taxon>Pseudomonadati</taxon>
        <taxon>Pseudomonadota</taxon>
        <taxon>Gammaproteobacteria</taxon>
        <taxon>Pseudomonadales</taxon>
        <taxon>Ketobacteraceae</taxon>
        <taxon>Ketobacter</taxon>
    </lineage>
</organism>
<dbReference type="Pfam" id="PF01839">
    <property type="entry name" value="FG-GAP"/>
    <property type="match status" value="7"/>
</dbReference>
<feature type="region of interest" description="Disordered" evidence="6">
    <location>
        <begin position="64"/>
        <end position="118"/>
    </location>
</feature>
<dbReference type="PANTHER" id="PTHR23221">
    <property type="entry name" value="GLYCOSYLPHOSPHATIDYLINOSITOL PHOSPHOLIPASE D"/>
    <property type="match status" value="1"/>
</dbReference>
<dbReference type="PANTHER" id="PTHR23221:SF7">
    <property type="entry name" value="PHOSPHATIDYLINOSITOL-GLYCAN-SPECIFIC PHOSPHOLIPASE D"/>
    <property type="match status" value="1"/>
</dbReference>
<evidence type="ECO:0000256" key="1">
    <source>
        <dbReference type="ARBA" id="ARBA00022729"/>
    </source>
</evidence>
<evidence type="ECO:0000313" key="9">
    <source>
        <dbReference type="EMBL" id="AUM11425.1"/>
    </source>
</evidence>
<dbReference type="Pfam" id="PF00353">
    <property type="entry name" value="HemolysinCabind"/>
    <property type="match status" value="1"/>
</dbReference>
<dbReference type="EMBL" id="CP022684">
    <property type="protein sequence ID" value="AUM11425.1"/>
    <property type="molecule type" value="Genomic_DNA"/>
</dbReference>
<dbReference type="SUPFAM" id="SSF51120">
    <property type="entry name" value="beta-Roll"/>
    <property type="match status" value="1"/>
</dbReference>
<keyword evidence="10" id="KW-1185">Reference proteome</keyword>
<dbReference type="Pfam" id="PF13205">
    <property type="entry name" value="Big_5"/>
    <property type="match status" value="1"/>
</dbReference>
<dbReference type="SUPFAM" id="SSF49899">
    <property type="entry name" value="Concanavalin A-like lectins/glucanases"/>
    <property type="match status" value="1"/>
</dbReference>
<dbReference type="SMART" id="SM00191">
    <property type="entry name" value="Int_alpha"/>
    <property type="match status" value="7"/>
</dbReference>
<dbReference type="InterPro" id="IPR013519">
    <property type="entry name" value="Int_alpha_beta-p"/>
</dbReference>
<keyword evidence="3" id="KW-0378">Hydrolase</keyword>
<dbReference type="Gene3D" id="2.60.40.10">
    <property type="entry name" value="Immunoglobulins"/>
    <property type="match status" value="1"/>
</dbReference>
<feature type="domain" description="SbsA Ig-like" evidence="8">
    <location>
        <begin position="314"/>
        <end position="425"/>
    </location>
</feature>
<gene>
    <name evidence="9" type="ORF">Kalk_02850</name>
</gene>
<keyword evidence="5" id="KW-0325">Glycoprotein</keyword>
<sequence>MIKTVDESAGSLLFMQIQIISQLLRVVALQSASKQALSVGITNVTSGLWVGLLCACLLLASGCGGSGSSGSNDRNVDSDRETEEPVDPPVETPDGDEEPEDTPQPDEPQPDDPEPDLISPEALFLETDTGRVGPGRILDPTVRIIGRANPFDTVIVYVSETGSGSVQANAEGVWDLDFRPFLLAPGSYRIDVSAITLAGETLQAESSFVFIYDPFPPSRPTITGISNDSGVAGDGITNNGDQIVQGSSEPGYTINLFLDGEPVGSTETDSEGLWRFDLGSARSALPEGSYAITATSLDFGLESTLTDPFLLVVDQLPPQQTQLLPRPGSTSVAQSPLLQLQFPEPVFINGGSVRIRRAEDDAVVANIPLDSPAVSGNGTSSIDVAVSAQLAFSTEYYVELSGGALRDLAGNLSALLGGRQAWSFTVEQPAFAPINVTSLGANEGYTVTGIPSARLGADVTGIADMNGDGWDEFALGAPGVDSERGAVYVILGSAALSRSNVTLADWSPTQDFLILGAAVGDRLGEAVASAGDLNGDGYGDLMVSAPGADVGGSDAGVVYVVWGRPALSDINVAGWSAANGFRILGREPGTRLGDSRDDVAGLTGNGQVLAAGGDYNGDGFADLLIGHPLSDTAANGAGAAYLILGRAGVSRGDVDTAALGADGFAMRPTGRSGWKLGQSVTFAYDFNSDGFDDVAVAATGSDLGAANGGAAFLIYGRAGTDFPTLDVNQLGASQGRRWVSSEIDSYLGYGLAAGEFNGDGIADLYIGQPGKDHDGMQNAGAVHVIFGGTSQPFSTDVDLLPAAAGFSLFGADTDDHVGHGLAGAGDINADGLDDLVIGAYNARYAGARSGRAWVVLGSEDATIPSWNLQDFLSTDGIPLRGDAGGDRLGQSLSAADHNGDGFNDVILGAPGYSGEAGLGAIVWGNDWLGGVVFLNGQGGEDNIVGSAANDVLVGNGGRDAYSAGAGNDRIETPDADFFRLNGGNGEDTLTLTGSNVELDLTQLPRETVNSIEVIDLGDSNNLLRVSRQRVLKLSSHTNTLRVAGGSSDRFETATGDNWNRVGDVSLNGITYVHYADGEAEVLVQDSIIQPGVERLLSSQRYYLDTTEDGASVRGNVDNFPLLVRISDAAIIDAVQPGAPDIRFVDDDGTTRLAYEIERWDQATNEALVWVLVPTVNGNSNSDFITMLYDDAVDGTVADGQDPATLWNDYSGVWHFAETDSARDSSPFANHGVDVNGVGRTESFVGRGATFTNDDAYRVPYAPSMNSAGGAFSVEAWYTSDTCSISLLGRLSLSLLGRNDGSGGFWQLNSAQYVASVIPIVGSRVDRASFALGEGSSDSNLSGGSLIGVFLGDCMEHVVATYDPIVGAQIYINGSLRDTDDSRYNLASSADLIIGGHGTNYDLTLDEARVARRMWDADRIRLTHQNQIEDSGLVIAE</sequence>
<dbReference type="GO" id="GO:0016787">
    <property type="term" value="F:hydrolase activity"/>
    <property type="evidence" value="ECO:0007669"/>
    <property type="project" value="UniProtKB-KW"/>
</dbReference>
<keyword evidence="2" id="KW-0677">Repeat</keyword>
<dbReference type="PRINTS" id="PR01185">
    <property type="entry name" value="INTEGRINA"/>
</dbReference>
<dbReference type="InterPro" id="IPR028994">
    <property type="entry name" value="Integrin_alpha_N"/>
</dbReference>
<evidence type="ECO:0000256" key="4">
    <source>
        <dbReference type="ARBA" id="ARBA00022837"/>
    </source>
</evidence>
<dbReference type="GO" id="GO:0008305">
    <property type="term" value="C:integrin complex"/>
    <property type="evidence" value="ECO:0007669"/>
    <property type="project" value="InterPro"/>
</dbReference>
<dbReference type="Gene3D" id="2.60.120.200">
    <property type="match status" value="1"/>
</dbReference>
<dbReference type="InterPro" id="IPR011049">
    <property type="entry name" value="Serralysin-like_metalloprot_C"/>
</dbReference>
<dbReference type="GO" id="GO:0005509">
    <property type="term" value="F:calcium ion binding"/>
    <property type="evidence" value="ECO:0007669"/>
    <property type="project" value="InterPro"/>
</dbReference>
<dbReference type="Pfam" id="PF10102">
    <property type="entry name" value="DUF2341"/>
    <property type="match status" value="1"/>
</dbReference>
<dbReference type="InterPro" id="IPR013320">
    <property type="entry name" value="ConA-like_dom_sf"/>
</dbReference>
<evidence type="ECO:0000256" key="2">
    <source>
        <dbReference type="ARBA" id="ARBA00022737"/>
    </source>
</evidence>
<dbReference type="InterPro" id="IPR018765">
    <property type="entry name" value="DUF2341"/>
</dbReference>